<accession>A0A9K3EFE6</accession>
<keyword evidence="1" id="KW-0472">Membrane</keyword>
<evidence type="ECO:0000256" key="1">
    <source>
        <dbReference type="SAM" id="Phobius"/>
    </source>
</evidence>
<dbReference type="Proteomes" id="UP000215914">
    <property type="component" value="Unassembled WGS sequence"/>
</dbReference>
<reference evidence="2" key="2">
    <citation type="submission" date="2020-06" db="EMBL/GenBank/DDBJ databases">
        <title>Helianthus annuus Genome sequencing and assembly Release 2.</title>
        <authorList>
            <person name="Gouzy J."/>
            <person name="Langlade N."/>
            <person name="Munos S."/>
        </authorList>
    </citation>
    <scope>NUCLEOTIDE SEQUENCE</scope>
    <source>
        <tissue evidence="2">Leaves</tissue>
    </source>
</reference>
<dbReference type="Gramene" id="mRNA:HanXRQr2_Chr13g0577531">
    <property type="protein sequence ID" value="CDS:HanXRQr2_Chr13g0577531.1"/>
    <property type="gene ID" value="HanXRQr2_Chr13g0577531"/>
</dbReference>
<feature type="transmembrane region" description="Helical" evidence="1">
    <location>
        <begin position="28"/>
        <end position="51"/>
    </location>
</feature>
<name>A0A9K3EFE6_HELAN</name>
<sequence length="63" mass="6789">MVIDVLDSPSSLSCNKNCKKSLFSAQSIFLLSSIILSNISSIFFIATFILFSIPCTSNQAKPG</sequence>
<protein>
    <submittedName>
        <fullName evidence="2">Uncharacterized protein</fullName>
    </submittedName>
</protein>
<dbReference type="EMBL" id="MNCJ02000328">
    <property type="protein sequence ID" value="KAF5772486.1"/>
    <property type="molecule type" value="Genomic_DNA"/>
</dbReference>
<keyword evidence="1" id="KW-0812">Transmembrane</keyword>
<evidence type="ECO:0000313" key="2">
    <source>
        <dbReference type="EMBL" id="KAF5772486.1"/>
    </source>
</evidence>
<organism evidence="2 3">
    <name type="scientific">Helianthus annuus</name>
    <name type="common">Common sunflower</name>
    <dbReference type="NCBI Taxonomy" id="4232"/>
    <lineage>
        <taxon>Eukaryota</taxon>
        <taxon>Viridiplantae</taxon>
        <taxon>Streptophyta</taxon>
        <taxon>Embryophyta</taxon>
        <taxon>Tracheophyta</taxon>
        <taxon>Spermatophyta</taxon>
        <taxon>Magnoliopsida</taxon>
        <taxon>eudicotyledons</taxon>
        <taxon>Gunneridae</taxon>
        <taxon>Pentapetalae</taxon>
        <taxon>asterids</taxon>
        <taxon>campanulids</taxon>
        <taxon>Asterales</taxon>
        <taxon>Asteraceae</taxon>
        <taxon>Asteroideae</taxon>
        <taxon>Heliantheae alliance</taxon>
        <taxon>Heliantheae</taxon>
        <taxon>Helianthus</taxon>
    </lineage>
</organism>
<evidence type="ECO:0000313" key="3">
    <source>
        <dbReference type="Proteomes" id="UP000215914"/>
    </source>
</evidence>
<reference evidence="2" key="1">
    <citation type="journal article" date="2017" name="Nature">
        <title>The sunflower genome provides insights into oil metabolism, flowering and Asterid evolution.</title>
        <authorList>
            <person name="Badouin H."/>
            <person name="Gouzy J."/>
            <person name="Grassa C.J."/>
            <person name="Murat F."/>
            <person name="Staton S.E."/>
            <person name="Cottret L."/>
            <person name="Lelandais-Briere C."/>
            <person name="Owens G.L."/>
            <person name="Carrere S."/>
            <person name="Mayjonade B."/>
            <person name="Legrand L."/>
            <person name="Gill N."/>
            <person name="Kane N.C."/>
            <person name="Bowers J.E."/>
            <person name="Hubner S."/>
            <person name="Bellec A."/>
            <person name="Berard A."/>
            <person name="Berges H."/>
            <person name="Blanchet N."/>
            <person name="Boniface M.C."/>
            <person name="Brunel D."/>
            <person name="Catrice O."/>
            <person name="Chaidir N."/>
            <person name="Claudel C."/>
            <person name="Donnadieu C."/>
            <person name="Faraut T."/>
            <person name="Fievet G."/>
            <person name="Helmstetter N."/>
            <person name="King M."/>
            <person name="Knapp S.J."/>
            <person name="Lai Z."/>
            <person name="Le Paslier M.C."/>
            <person name="Lippi Y."/>
            <person name="Lorenzon L."/>
            <person name="Mandel J.R."/>
            <person name="Marage G."/>
            <person name="Marchand G."/>
            <person name="Marquand E."/>
            <person name="Bret-Mestries E."/>
            <person name="Morien E."/>
            <person name="Nambeesan S."/>
            <person name="Nguyen T."/>
            <person name="Pegot-Espagnet P."/>
            <person name="Pouilly N."/>
            <person name="Raftis F."/>
            <person name="Sallet E."/>
            <person name="Schiex T."/>
            <person name="Thomas J."/>
            <person name="Vandecasteele C."/>
            <person name="Vares D."/>
            <person name="Vear F."/>
            <person name="Vautrin S."/>
            <person name="Crespi M."/>
            <person name="Mangin B."/>
            <person name="Burke J.M."/>
            <person name="Salse J."/>
            <person name="Munos S."/>
            <person name="Vincourt P."/>
            <person name="Rieseberg L.H."/>
            <person name="Langlade N.B."/>
        </authorList>
    </citation>
    <scope>NUCLEOTIDE SEQUENCE</scope>
    <source>
        <tissue evidence="2">Leaves</tissue>
    </source>
</reference>
<proteinExistence type="predicted"/>
<dbReference type="AlphaFoldDB" id="A0A9K3EFE6"/>
<keyword evidence="3" id="KW-1185">Reference proteome</keyword>
<comment type="caution">
    <text evidence="2">The sequence shown here is derived from an EMBL/GenBank/DDBJ whole genome shotgun (WGS) entry which is preliminary data.</text>
</comment>
<gene>
    <name evidence="2" type="ORF">HanXRQr2_Chr13g0577531</name>
</gene>
<keyword evidence="1" id="KW-1133">Transmembrane helix</keyword>